<feature type="compositionally biased region" description="Low complexity" evidence="3">
    <location>
        <begin position="676"/>
        <end position="691"/>
    </location>
</feature>
<feature type="region of interest" description="Disordered" evidence="3">
    <location>
        <begin position="499"/>
        <end position="566"/>
    </location>
</feature>
<feature type="compositionally biased region" description="Polar residues" evidence="3">
    <location>
        <begin position="30"/>
        <end position="56"/>
    </location>
</feature>
<dbReference type="GO" id="GO:0070319">
    <property type="term" value="C:Golgi to plasma membrane transport vesicle"/>
    <property type="evidence" value="ECO:0007669"/>
    <property type="project" value="TreeGrafter"/>
</dbReference>
<feature type="region of interest" description="Disordered" evidence="3">
    <location>
        <begin position="1"/>
        <end position="56"/>
    </location>
</feature>
<dbReference type="AlphaFoldDB" id="A0A9W8TVT8"/>
<feature type="compositionally biased region" description="Low complexity" evidence="3">
    <location>
        <begin position="633"/>
        <end position="648"/>
    </location>
</feature>
<gene>
    <name evidence="5" type="ORF">DFH05DRAFT_1501490</name>
</gene>
<feature type="compositionally biased region" description="Low complexity" evidence="3">
    <location>
        <begin position="553"/>
        <end position="566"/>
    </location>
</feature>
<feature type="compositionally biased region" description="Basic and acidic residues" evidence="3">
    <location>
        <begin position="899"/>
        <end position="909"/>
    </location>
</feature>
<protein>
    <recommendedName>
        <fullName evidence="4">GDP/GTP exchange factor Sec2 N-terminal domain-containing protein</fullName>
    </recommendedName>
</protein>
<dbReference type="Proteomes" id="UP001142393">
    <property type="component" value="Unassembled WGS sequence"/>
</dbReference>
<evidence type="ECO:0000256" key="3">
    <source>
        <dbReference type="SAM" id="MobiDB-lite"/>
    </source>
</evidence>
<dbReference type="InterPro" id="IPR040351">
    <property type="entry name" value="RAB3IL/RAB3IP/Sec2"/>
</dbReference>
<evidence type="ECO:0000313" key="6">
    <source>
        <dbReference type="Proteomes" id="UP001142393"/>
    </source>
</evidence>
<proteinExistence type="predicted"/>
<feature type="compositionally biased region" description="Low complexity" evidence="3">
    <location>
        <begin position="522"/>
        <end position="544"/>
    </location>
</feature>
<feature type="compositionally biased region" description="Polar residues" evidence="3">
    <location>
        <begin position="612"/>
        <end position="626"/>
    </location>
</feature>
<accession>A0A9W8TVT8</accession>
<evidence type="ECO:0000256" key="2">
    <source>
        <dbReference type="SAM" id="Coils"/>
    </source>
</evidence>
<dbReference type="GO" id="GO:0005085">
    <property type="term" value="F:guanyl-nucleotide exchange factor activity"/>
    <property type="evidence" value="ECO:0007669"/>
    <property type="project" value="InterPro"/>
</dbReference>
<feature type="region of interest" description="Disordered" evidence="3">
    <location>
        <begin position="407"/>
        <end position="434"/>
    </location>
</feature>
<feature type="domain" description="GDP/GTP exchange factor Sec2 N-terminal" evidence="4">
    <location>
        <begin position="90"/>
        <end position="220"/>
    </location>
</feature>
<dbReference type="CDD" id="cd21044">
    <property type="entry name" value="Rab11BD_RAB3IP_like"/>
    <property type="match status" value="1"/>
</dbReference>
<evidence type="ECO:0000313" key="5">
    <source>
        <dbReference type="EMBL" id="KAJ3742622.1"/>
    </source>
</evidence>
<dbReference type="Pfam" id="PF06428">
    <property type="entry name" value="Sec2p"/>
    <property type="match status" value="1"/>
</dbReference>
<keyword evidence="1 2" id="KW-0175">Coiled coil</keyword>
<feature type="compositionally biased region" description="Basic and acidic residues" evidence="3">
    <location>
        <begin position="946"/>
        <end position="991"/>
    </location>
</feature>
<comment type="caution">
    <text evidence="5">The sequence shown here is derived from an EMBL/GenBank/DDBJ whole genome shotgun (WGS) entry which is preliminary data.</text>
</comment>
<name>A0A9W8TVT8_9AGAR</name>
<dbReference type="InterPro" id="IPR009449">
    <property type="entry name" value="Sec2_N"/>
</dbReference>
<dbReference type="Gene3D" id="6.10.140.910">
    <property type="match status" value="1"/>
</dbReference>
<feature type="compositionally biased region" description="Low complexity" evidence="3">
    <location>
        <begin position="12"/>
        <end position="22"/>
    </location>
</feature>
<dbReference type="PANTHER" id="PTHR14430:SF0">
    <property type="entry name" value="SEC2P DOMAIN-CONTAINING PROTEIN"/>
    <property type="match status" value="1"/>
</dbReference>
<reference evidence="5 6" key="1">
    <citation type="journal article" date="2023" name="Proc. Natl. Acad. Sci. U.S.A.">
        <title>A global phylogenomic analysis of the shiitake genus Lentinula.</title>
        <authorList>
            <person name="Sierra-Patev S."/>
            <person name="Min B."/>
            <person name="Naranjo-Ortiz M."/>
            <person name="Looney B."/>
            <person name="Konkel Z."/>
            <person name="Slot J.C."/>
            <person name="Sakamoto Y."/>
            <person name="Steenwyk J.L."/>
            <person name="Rokas A."/>
            <person name="Carro J."/>
            <person name="Camarero S."/>
            <person name="Ferreira P."/>
            <person name="Molpeceres G."/>
            <person name="Ruiz-Duenas F.J."/>
            <person name="Serrano A."/>
            <person name="Henrissat B."/>
            <person name="Drula E."/>
            <person name="Hughes K.W."/>
            <person name="Mata J.L."/>
            <person name="Ishikawa N.K."/>
            <person name="Vargas-Isla R."/>
            <person name="Ushijima S."/>
            <person name="Smith C.A."/>
            <person name="Donoghue J."/>
            <person name="Ahrendt S."/>
            <person name="Andreopoulos W."/>
            <person name="He G."/>
            <person name="LaButti K."/>
            <person name="Lipzen A."/>
            <person name="Ng V."/>
            <person name="Riley R."/>
            <person name="Sandor L."/>
            <person name="Barry K."/>
            <person name="Martinez A.T."/>
            <person name="Xiao Y."/>
            <person name="Gibbons J.G."/>
            <person name="Terashima K."/>
            <person name="Grigoriev I.V."/>
            <person name="Hibbett D."/>
        </authorList>
    </citation>
    <scope>NUCLEOTIDE SEQUENCE [LARGE SCALE GENOMIC DNA]</scope>
    <source>
        <strain evidence="5 6">TFB7810</strain>
    </source>
</reference>
<sequence>MASINTSTDNVQPSQSPSTEQPQLDDVDYTANTATTPMSQSSITAIHSRTPSSDDPQTQLIFTLRGQIQDLFTQVTQLNSKLVKSYDRVSDLEDDLHITQSNLRQSTLKVSQLELERTQHLSALNTGLLVERSNVVEELTRLMERATQEAAQRSSAESAKRNIETELEDLSKDLFEGANGMVAEARYERFLSEKRAAESERRVREVEEQLDVMQQEMRRLDKGKWVPRAEELVKERTLMSSHVPYQEFLGFVGHLRGLHGQNGQSAPVMNTLLSLPFLTRIATEDSDPTLRLDLAPSLNWLSRRSVLAAIHNGCLVVESMPSSDFLHQLSQRQQRQGSTGFNLNNLSITVSGGSGSTGTSHNTVSCALCGTNIFPVLDPASSSSHLQSAIQPTGTWPTSISLFRKGSSASLRASQTSQGITPPPSPPLPSKAKAVSGVNSSVETTQEQTMPGQVYIFRIISTSASSTSASTTTTNTNMSMNLTAAPFPPPPLHSPVTQAVPTRRGRSGTVSQSPFATKVSKPSSSFQPSFTSQFSSQSSFTQPPSNIPGLNENTGSASSGANTGSNAGTIYPLCTSTWCLTRLRATCEIWAFVKSGVVEKVWEEDVLPLPSPTTHNASSGASSNMSEPPPVHPSQHSHAHTTSTSAPTSAPPIPPRKRGLWGTLESLSERAASWGGSSQSGSRPGTPSTPSTEEKEKKLPVLPAAPPPVHPLIASDKQNPILESGPGTSSGPSAESSTTNAPPPLPKRSEGRVRPSSTSTPHNLGAPAATQSDAQPASDVNADLPRENNEGNTHTGPEEVFPASQHHPSVHSPIPIAIQEPTKLPLPESRPSTPVMSGLTVGSRPGTPSTKPPSRPSTPSTRTEGVPPPLPRRAVTRGPRPMSTRKPSSSPGPLAADVSRTEEVIKEEGERDDVDEKLDENEKVAQDTDAVSNSMQEDGMAEDASVEEKEKEKEKQEGQGQGQEEKIEAAVDGAEDIREHDGTKAKGHDNETETTTTNNDETTPAVNEIEATNASAEVKGISGSSPDSEKRVALLYAAVGDATWEERTWREIVRLKEVMFWARVGGMESS</sequence>
<feature type="compositionally biased region" description="Acidic residues" evidence="3">
    <location>
        <begin position="910"/>
        <end position="919"/>
    </location>
</feature>
<evidence type="ECO:0000259" key="4">
    <source>
        <dbReference type="Pfam" id="PF06428"/>
    </source>
</evidence>
<dbReference type="GO" id="GO:0051286">
    <property type="term" value="C:cell tip"/>
    <property type="evidence" value="ECO:0007669"/>
    <property type="project" value="TreeGrafter"/>
</dbReference>
<organism evidence="5 6">
    <name type="scientific">Lentinula detonsa</name>
    <dbReference type="NCBI Taxonomy" id="2804962"/>
    <lineage>
        <taxon>Eukaryota</taxon>
        <taxon>Fungi</taxon>
        <taxon>Dikarya</taxon>
        <taxon>Basidiomycota</taxon>
        <taxon>Agaricomycotina</taxon>
        <taxon>Agaricomycetes</taxon>
        <taxon>Agaricomycetidae</taxon>
        <taxon>Agaricales</taxon>
        <taxon>Marasmiineae</taxon>
        <taxon>Omphalotaceae</taxon>
        <taxon>Lentinula</taxon>
    </lineage>
</organism>
<feature type="compositionally biased region" description="Low complexity" evidence="3">
    <location>
        <begin position="993"/>
        <end position="1003"/>
    </location>
</feature>
<feature type="compositionally biased region" description="Polar residues" evidence="3">
    <location>
        <begin position="1"/>
        <end position="11"/>
    </location>
</feature>
<keyword evidence="6" id="KW-1185">Reference proteome</keyword>
<dbReference type="PANTHER" id="PTHR14430">
    <property type="entry name" value="RABIN3-RELATED"/>
    <property type="match status" value="1"/>
</dbReference>
<feature type="compositionally biased region" description="Polar residues" evidence="3">
    <location>
        <begin position="726"/>
        <end position="740"/>
    </location>
</feature>
<dbReference type="GO" id="GO:0006887">
    <property type="term" value="P:exocytosis"/>
    <property type="evidence" value="ECO:0007669"/>
    <property type="project" value="TreeGrafter"/>
</dbReference>
<evidence type="ECO:0000256" key="1">
    <source>
        <dbReference type="ARBA" id="ARBA00023054"/>
    </source>
</evidence>
<feature type="coiled-coil region" evidence="2">
    <location>
        <begin position="129"/>
        <end position="223"/>
    </location>
</feature>
<feature type="compositionally biased region" description="Polar residues" evidence="3">
    <location>
        <begin position="407"/>
        <end position="420"/>
    </location>
</feature>
<feature type="region of interest" description="Disordered" evidence="3">
    <location>
        <begin position="608"/>
        <end position="1029"/>
    </location>
</feature>
<dbReference type="EMBL" id="JANVFU010000010">
    <property type="protein sequence ID" value="KAJ3742622.1"/>
    <property type="molecule type" value="Genomic_DNA"/>
</dbReference>
<dbReference type="SUPFAM" id="SSF144284">
    <property type="entry name" value="Sec2 N-terminal region"/>
    <property type="match status" value="1"/>
</dbReference>